<feature type="signal peptide" evidence="1">
    <location>
        <begin position="1"/>
        <end position="23"/>
    </location>
</feature>
<dbReference type="Proteomes" id="UP000501802">
    <property type="component" value="Chromosome"/>
</dbReference>
<evidence type="ECO:0000313" key="4">
    <source>
        <dbReference type="Proteomes" id="UP000501802"/>
    </source>
</evidence>
<dbReference type="RefSeq" id="WP_167207717.1">
    <property type="nucleotide sequence ID" value="NZ_CP050063.1"/>
</dbReference>
<dbReference type="Pfam" id="PF13648">
    <property type="entry name" value="Lipocalin_4"/>
    <property type="match status" value="1"/>
</dbReference>
<dbReference type="AlphaFoldDB" id="A0A6G9ALE7"/>
<dbReference type="KEGG" id="spib:G8759_10545"/>
<gene>
    <name evidence="3" type="ORF">G8759_10545</name>
</gene>
<evidence type="ECO:0000259" key="2">
    <source>
        <dbReference type="Pfam" id="PF13648"/>
    </source>
</evidence>
<feature type="chain" id="PRO_5026296873" description="Lipocalin-like domain-containing protein" evidence="1">
    <location>
        <begin position="24"/>
        <end position="174"/>
    </location>
</feature>
<sequence>MTRKHYLLYFTFLAMTLAGCSKSDDSTVTPTDNNAELLIRKWTFSELTVKTDAKLYVIPPSNANMFGDDNTVTINKDGTYSYLEQGKQTTGKWTLTDKTLALIDTDKIESHWTVNTLSSTALEIASVNVNVTKTPDNEGQTIAALAYILLTSLDNFDFMKEPQPKSLQLIAKAK</sequence>
<proteinExistence type="predicted"/>
<feature type="domain" description="Lipocalin-like" evidence="2">
    <location>
        <begin position="41"/>
        <end position="124"/>
    </location>
</feature>
<accession>A0A6G9ALE7</accession>
<dbReference type="EMBL" id="CP050063">
    <property type="protein sequence ID" value="QIP13033.1"/>
    <property type="molecule type" value="Genomic_DNA"/>
</dbReference>
<organism evidence="3 4">
    <name type="scientific">Spirosoma aureum</name>
    <dbReference type="NCBI Taxonomy" id="2692134"/>
    <lineage>
        <taxon>Bacteria</taxon>
        <taxon>Pseudomonadati</taxon>
        <taxon>Bacteroidota</taxon>
        <taxon>Cytophagia</taxon>
        <taxon>Cytophagales</taxon>
        <taxon>Cytophagaceae</taxon>
        <taxon>Spirosoma</taxon>
    </lineage>
</organism>
<evidence type="ECO:0000256" key="1">
    <source>
        <dbReference type="SAM" id="SignalP"/>
    </source>
</evidence>
<dbReference type="InterPro" id="IPR024311">
    <property type="entry name" value="Lipocalin-like"/>
</dbReference>
<keyword evidence="4" id="KW-1185">Reference proteome</keyword>
<reference evidence="3 4" key="1">
    <citation type="submission" date="2020-03" db="EMBL/GenBank/DDBJ databases">
        <authorList>
            <person name="Kim M.K."/>
        </authorList>
    </citation>
    <scope>NUCLEOTIDE SEQUENCE [LARGE SCALE GENOMIC DNA]</scope>
    <source>
        <strain evidence="3 4">BT328</strain>
    </source>
</reference>
<dbReference type="PROSITE" id="PS51257">
    <property type="entry name" value="PROKAR_LIPOPROTEIN"/>
    <property type="match status" value="1"/>
</dbReference>
<protein>
    <recommendedName>
        <fullName evidence="2">Lipocalin-like domain-containing protein</fullName>
    </recommendedName>
</protein>
<keyword evidence="1" id="KW-0732">Signal</keyword>
<evidence type="ECO:0000313" key="3">
    <source>
        <dbReference type="EMBL" id="QIP13033.1"/>
    </source>
</evidence>
<name>A0A6G9ALE7_9BACT</name>